<feature type="active site" description="Proton donor/acceptor" evidence="4">
    <location>
        <position position="451"/>
    </location>
</feature>
<organism evidence="9 10">
    <name type="scientific">Bradyrhizobium erythrophlei</name>
    <dbReference type="NCBI Taxonomy" id="1437360"/>
    <lineage>
        <taxon>Bacteria</taxon>
        <taxon>Pseudomonadati</taxon>
        <taxon>Pseudomonadota</taxon>
        <taxon>Alphaproteobacteria</taxon>
        <taxon>Hyphomicrobiales</taxon>
        <taxon>Nitrobacteraceae</taxon>
        <taxon>Bradyrhizobium</taxon>
    </lineage>
</organism>
<keyword evidence="3 6" id="KW-0274">FAD</keyword>
<keyword evidence="2" id="KW-0285">Flavoprotein</keyword>
<sequence>MTGARLKHYGWGREGEGMTEAEQAFVLGRYRAKFSRDRFETIAVPRLEDLALRAPRITPPSSLAAFCTTDRYDRAAHAYGKSYPDYVRALLGDYDCAPDVVAYPRDEADIAAVIDWAGGASASLTPFGGGSSVCGGVEPRADGVRYKAAVTLDLRNLGKVVEVDQASRAALIEGGAFGPSLENQLKPHGVTLRHFPQSFEYSTLGGWIATRSGGHFASLYTHIDDFVESLRVVTPRGILETRRLPGSGAGPSPDRLLIGSEGTLGVISRAWMRLQPRPKFRAGASVRFPNFFAAARAVRAIAQAGLYPSNCRILDPQEAFNTGAADGSVAIMVLGFESGDHPMDERMVRALECCADHGGTPELAKAGDAHLEGAAGIWRNAFIRMPYAREFLTPAGLINDTFETAITWDRFEGFHDKVKAATERAILEATGVKGEVTCRFTHIYPDGPAPYFSFHALGRHGALLEQWQAIKNAASDALIEAGGTITHHHAVGRDHRPWYDRQRPELFAAAFRAAKKELDPQGMLNPGVLIDP</sequence>
<evidence type="ECO:0000256" key="6">
    <source>
        <dbReference type="PIRSR" id="PIRSR625650-3"/>
    </source>
</evidence>
<evidence type="ECO:0000313" key="9">
    <source>
        <dbReference type="EMBL" id="SHG81655.1"/>
    </source>
</evidence>
<feature type="binding site" evidence="5">
    <location>
        <position position="389"/>
    </location>
    <ligand>
        <name>substrate</name>
    </ligand>
</feature>
<dbReference type="GO" id="GO:0008609">
    <property type="term" value="F:alkylglycerone-phosphate synthase activity"/>
    <property type="evidence" value="ECO:0007669"/>
    <property type="project" value="InterPro"/>
</dbReference>
<dbReference type="Pfam" id="PF02913">
    <property type="entry name" value="FAD-oxidase_C"/>
    <property type="match status" value="1"/>
</dbReference>
<feature type="site" description="Important for enzyme activity" evidence="7">
    <location>
        <position position="312"/>
    </location>
</feature>
<feature type="binding site" evidence="6">
    <location>
        <begin position="261"/>
        <end position="267"/>
    </location>
    <ligand>
        <name>FAD</name>
        <dbReference type="ChEBI" id="CHEBI:57692"/>
    </ligand>
</feature>
<accession>A0A1M5MWR8</accession>
<dbReference type="InterPro" id="IPR006094">
    <property type="entry name" value="Oxid_FAD_bind_N"/>
</dbReference>
<dbReference type="InterPro" id="IPR016169">
    <property type="entry name" value="FAD-bd_PCMH_sub2"/>
</dbReference>
<dbReference type="AlphaFoldDB" id="A0A1M5MWR8"/>
<name>A0A1M5MWR8_9BRAD</name>
<proteinExistence type="inferred from homology"/>
<gene>
    <name evidence="9" type="ORF">SAMN05444169_4287</name>
</gene>
<dbReference type="GO" id="GO:0071949">
    <property type="term" value="F:FAD binding"/>
    <property type="evidence" value="ECO:0007669"/>
    <property type="project" value="InterPro"/>
</dbReference>
<dbReference type="GO" id="GO:0008610">
    <property type="term" value="P:lipid biosynthetic process"/>
    <property type="evidence" value="ECO:0007669"/>
    <property type="project" value="InterPro"/>
</dbReference>
<evidence type="ECO:0000256" key="2">
    <source>
        <dbReference type="ARBA" id="ARBA00022630"/>
    </source>
</evidence>
<evidence type="ECO:0000256" key="3">
    <source>
        <dbReference type="ARBA" id="ARBA00022827"/>
    </source>
</evidence>
<evidence type="ECO:0000256" key="7">
    <source>
        <dbReference type="PIRSR" id="PIRSR625650-4"/>
    </source>
</evidence>
<evidence type="ECO:0000256" key="5">
    <source>
        <dbReference type="PIRSR" id="PIRSR625650-2"/>
    </source>
</evidence>
<dbReference type="PROSITE" id="PS51387">
    <property type="entry name" value="FAD_PCMH"/>
    <property type="match status" value="1"/>
</dbReference>
<dbReference type="InterPro" id="IPR016164">
    <property type="entry name" value="FAD-linked_Oxase-like_C"/>
</dbReference>
<dbReference type="SUPFAM" id="SSF55103">
    <property type="entry name" value="FAD-linked oxidases, C-terminal domain"/>
    <property type="match status" value="1"/>
</dbReference>
<dbReference type="SUPFAM" id="SSF56176">
    <property type="entry name" value="FAD-binding/transporter-associated domain-like"/>
    <property type="match status" value="1"/>
</dbReference>
<dbReference type="OrthoDB" id="9811557at2"/>
<dbReference type="Gene3D" id="3.30.70.3450">
    <property type="match status" value="1"/>
</dbReference>
<evidence type="ECO:0000256" key="4">
    <source>
        <dbReference type="PIRSR" id="PIRSR625650-1"/>
    </source>
</evidence>
<dbReference type="InterPro" id="IPR025650">
    <property type="entry name" value="Alkyl-DHAP_Synthase"/>
</dbReference>
<dbReference type="EMBL" id="LT670818">
    <property type="protein sequence ID" value="SHG81655.1"/>
    <property type="molecule type" value="Genomic_DNA"/>
</dbReference>
<comment type="similarity">
    <text evidence="1">Belongs to the FAD-binding oxidoreductase/transferase type 4 family.</text>
</comment>
<comment type="cofactor">
    <cofactor evidence="6">
        <name>FAD</name>
        <dbReference type="ChEBI" id="CHEBI:57692"/>
    </cofactor>
</comment>
<dbReference type="InterPro" id="IPR036318">
    <property type="entry name" value="FAD-bd_PCMH-like_sf"/>
</dbReference>
<dbReference type="InterPro" id="IPR016166">
    <property type="entry name" value="FAD-bd_PCMH"/>
</dbReference>
<feature type="binding site" evidence="6">
    <location>
        <begin position="126"/>
        <end position="132"/>
    </location>
    <ligand>
        <name>FAD</name>
        <dbReference type="ChEBI" id="CHEBI:57692"/>
    </ligand>
</feature>
<evidence type="ECO:0000313" key="10">
    <source>
        <dbReference type="Proteomes" id="UP000190675"/>
    </source>
</evidence>
<reference evidence="9 10" key="1">
    <citation type="submission" date="2016-11" db="EMBL/GenBank/DDBJ databases">
        <authorList>
            <person name="Jaros S."/>
            <person name="Januszkiewicz K."/>
            <person name="Wedrychowicz H."/>
        </authorList>
    </citation>
    <scope>NUCLEOTIDE SEQUENCE [LARGE SCALE GENOMIC DNA]</scope>
    <source>
        <strain evidence="9 10">GAS242</strain>
    </source>
</reference>
<dbReference type="PANTHER" id="PTHR46568:SF1">
    <property type="entry name" value="ALKYLDIHYDROXYACETONEPHOSPHATE SYNTHASE, PEROXISOMAL"/>
    <property type="match status" value="1"/>
</dbReference>
<dbReference type="Proteomes" id="UP000190675">
    <property type="component" value="Chromosome I"/>
</dbReference>
<dbReference type="PANTHER" id="PTHR46568">
    <property type="entry name" value="ALKYLDIHYDROXYACETONEPHOSPHATE SYNTHASE, PEROXISOMAL"/>
    <property type="match status" value="1"/>
</dbReference>
<dbReference type="Gene3D" id="3.30.465.10">
    <property type="match status" value="1"/>
</dbReference>
<dbReference type="RefSeq" id="WP_079567645.1">
    <property type="nucleotide sequence ID" value="NZ_LT670818.1"/>
</dbReference>
<protein>
    <submittedName>
        <fullName evidence="9">Alkyldihydroxyacetonephosphate synthase</fullName>
    </submittedName>
</protein>
<dbReference type="Gene3D" id="3.30.300.330">
    <property type="match status" value="1"/>
</dbReference>
<evidence type="ECO:0000259" key="8">
    <source>
        <dbReference type="PROSITE" id="PS51387"/>
    </source>
</evidence>
<evidence type="ECO:0000256" key="1">
    <source>
        <dbReference type="ARBA" id="ARBA00008000"/>
    </source>
</evidence>
<dbReference type="Pfam" id="PF01565">
    <property type="entry name" value="FAD_binding_4"/>
    <property type="match status" value="1"/>
</dbReference>
<feature type="domain" description="FAD-binding PCMH-type" evidence="8">
    <location>
        <begin position="94"/>
        <end position="277"/>
    </location>
</feature>
<dbReference type="InterPro" id="IPR004113">
    <property type="entry name" value="FAD-bd_oxidored_4_C"/>
</dbReference>